<feature type="compositionally biased region" description="Low complexity" evidence="1">
    <location>
        <begin position="97"/>
        <end position="116"/>
    </location>
</feature>
<dbReference type="InterPro" id="IPR007730">
    <property type="entry name" value="SPOR-like_dom"/>
</dbReference>
<feature type="region of interest" description="Disordered" evidence="1">
    <location>
        <begin position="54"/>
        <end position="131"/>
    </location>
</feature>
<sequence length="249" mass="25502" precursor="true">MRARRRLIGAAVLVVLAVIALPMVFESQPRPLDTSIAIVLPHKDAVQAPAPVAAPAPIPVPPPPPVPTLPDAPAQPLPQAAPPSSTAAIEASPPRQPAVTAPAPAAKPVMDNAAAEKAARERAARADRLAAEKAAEKAAERAAERAAAERAAAAAAAKAAADKAQAAAAKAESGTRFMVQVGAFAEAATVREARQRIEKLGLRATEQDVETAGGRRTRVRLGPFNSREEADRALAKLRAAGLPGAVVPL</sequence>
<dbReference type="GO" id="GO:0032153">
    <property type="term" value="C:cell division site"/>
    <property type="evidence" value="ECO:0007669"/>
    <property type="project" value="TreeGrafter"/>
</dbReference>
<gene>
    <name evidence="3" type="ordered locus">Lcho_1686</name>
</gene>
<dbReference type="GO" id="GO:0030428">
    <property type="term" value="C:cell septum"/>
    <property type="evidence" value="ECO:0007669"/>
    <property type="project" value="TreeGrafter"/>
</dbReference>
<protein>
    <submittedName>
        <fullName evidence="3">Sporulation domain protein</fullName>
    </submittedName>
</protein>
<evidence type="ECO:0000313" key="3">
    <source>
        <dbReference type="EMBL" id="ACB33953.1"/>
    </source>
</evidence>
<dbReference type="Pfam" id="PF05036">
    <property type="entry name" value="SPOR"/>
    <property type="match status" value="1"/>
</dbReference>
<dbReference type="Gene3D" id="3.30.70.1070">
    <property type="entry name" value="Sporulation related repeat"/>
    <property type="match status" value="1"/>
</dbReference>
<keyword evidence="4" id="KW-1185">Reference proteome</keyword>
<dbReference type="Proteomes" id="UP000001693">
    <property type="component" value="Chromosome"/>
</dbReference>
<dbReference type="InterPro" id="IPR036680">
    <property type="entry name" value="SPOR-like_sf"/>
</dbReference>
<accession>B1XY52</accession>
<dbReference type="PANTHER" id="PTHR38687:SF1">
    <property type="entry name" value="CELL DIVISION PROTEIN DEDD"/>
    <property type="match status" value="1"/>
</dbReference>
<organism evidence="3 4">
    <name type="scientific">Leptothrix cholodnii (strain ATCC 51168 / LMG 8142 / SP-6)</name>
    <name type="common">Leptothrix discophora (strain SP-6)</name>
    <dbReference type="NCBI Taxonomy" id="395495"/>
    <lineage>
        <taxon>Bacteria</taxon>
        <taxon>Pseudomonadati</taxon>
        <taxon>Pseudomonadota</taxon>
        <taxon>Betaproteobacteria</taxon>
        <taxon>Burkholderiales</taxon>
        <taxon>Sphaerotilaceae</taxon>
        <taxon>Leptothrix</taxon>
    </lineage>
</organism>
<dbReference type="InterPro" id="IPR052521">
    <property type="entry name" value="Cell_div_SPOR-domain"/>
</dbReference>
<dbReference type="GO" id="GO:0042834">
    <property type="term" value="F:peptidoglycan binding"/>
    <property type="evidence" value="ECO:0007669"/>
    <property type="project" value="InterPro"/>
</dbReference>
<dbReference type="GO" id="GO:0032506">
    <property type="term" value="P:cytokinetic process"/>
    <property type="evidence" value="ECO:0007669"/>
    <property type="project" value="TreeGrafter"/>
</dbReference>
<dbReference type="PROSITE" id="PS51724">
    <property type="entry name" value="SPOR"/>
    <property type="match status" value="1"/>
</dbReference>
<evidence type="ECO:0000313" key="4">
    <source>
        <dbReference type="Proteomes" id="UP000001693"/>
    </source>
</evidence>
<feature type="compositionally biased region" description="Pro residues" evidence="1">
    <location>
        <begin position="54"/>
        <end position="81"/>
    </location>
</feature>
<dbReference type="STRING" id="395495.Lcho_1686"/>
<dbReference type="KEGG" id="lch:Lcho_1686"/>
<dbReference type="HOGENOM" id="CLU_068683_0_2_4"/>
<dbReference type="SUPFAM" id="SSF110997">
    <property type="entry name" value="Sporulation related repeat"/>
    <property type="match status" value="1"/>
</dbReference>
<feature type="compositionally biased region" description="Basic and acidic residues" evidence="1">
    <location>
        <begin position="117"/>
        <end position="131"/>
    </location>
</feature>
<feature type="domain" description="SPOR" evidence="2">
    <location>
        <begin position="171"/>
        <end position="249"/>
    </location>
</feature>
<proteinExistence type="predicted"/>
<dbReference type="EMBL" id="CP001013">
    <property type="protein sequence ID" value="ACB33953.1"/>
    <property type="molecule type" value="Genomic_DNA"/>
</dbReference>
<dbReference type="PANTHER" id="PTHR38687">
    <property type="entry name" value="CELL DIVISION PROTEIN DEDD-RELATED"/>
    <property type="match status" value="1"/>
</dbReference>
<dbReference type="AlphaFoldDB" id="B1XY52"/>
<reference evidence="3 4" key="1">
    <citation type="submission" date="2008-03" db="EMBL/GenBank/DDBJ databases">
        <title>Complete sequence of Leptothrix cholodnii SP-6.</title>
        <authorList>
            <consortium name="US DOE Joint Genome Institute"/>
            <person name="Copeland A."/>
            <person name="Lucas S."/>
            <person name="Lapidus A."/>
            <person name="Glavina del Rio T."/>
            <person name="Dalin E."/>
            <person name="Tice H."/>
            <person name="Bruce D."/>
            <person name="Goodwin L."/>
            <person name="Pitluck S."/>
            <person name="Chertkov O."/>
            <person name="Brettin T."/>
            <person name="Detter J.C."/>
            <person name="Han C."/>
            <person name="Kuske C.R."/>
            <person name="Schmutz J."/>
            <person name="Larimer F."/>
            <person name="Land M."/>
            <person name="Hauser L."/>
            <person name="Kyrpides N."/>
            <person name="Lykidis A."/>
            <person name="Emerson D."/>
            <person name="Richardson P."/>
        </authorList>
    </citation>
    <scope>NUCLEOTIDE SEQUENCE [LARGE SCALE GENOMIC DNA]</scope>
    <source>
        <strain evidence="4">ATCC 51168 / LMG 8142 / SP-6</strain>
    </source>
</reference>
<dbReference type="eggNOG" id="COG3087">
    <property type="taxonomic scope" value="Bacteria"/>
</dbReference>
<evidence type="ECO:0000256" key="1">
    <source>
        <dbReference type="SAM" id="MobiDB-lite"/>
    </source>
</evidence>
<evidence type="ECO:0000259" key="2">
    <source>
        <dbReference type="PROSITE" id="PS51724"/>
    </source>
</evidence>
<name>B1XY52_LEPCP</name>